<feature type="compositionally biased region" description="Polar residues" evidence="10">
    <location>
        <begin position="731"/>
        <end position="747"/>
    </location>
</feature>
<dbReference type="InterPro" id="IPR013087">
    <property type="entry name" value="Znf_C2H2_type"/>
</dbReference>
<feature type="compositionally biased region" description="Polar residues" evidence="10">
    <location>
        <begin position="1407"/>
        <end position="1426"/>
    </location>
</feature>
<feature type="compositionally biased region" description="Low complexity" evidence="10">
    <location>
        <begin position="928"/>
        <end position="951"/>
    </location>
</feature>
<dbReference type="FunFam" id="3.30.160.60:FF:000594">
    <property type="entry name" value="Transcription factor HIVEP2"/>
    <property type="match status" value="1"/>
</dbReference>
<evidence type="ECO:0000313" key="13">
    <source>
        <dbReference type="Proteomes" id="UP000198287"/>
    </source>
</evidence>
<feature type="compositionally biased region" description="Polar residues" evidence="10">
    <location>
        <begin position="1161"/>
        <end position="1170"/>
    </location>
</feature>
<feature type="region of interest" description="Disordered" evidence="10">
    <location>
        <begin position="355"/>
        <end position="396"/>
    </location>
</feature>
<feature type="compositionally biased region" description="Polar residues" evidence="10">
    <location>
        <begin position="65"/>
        <end position="88"/>
    </location>
</feature>
<evidence type="ECO:0000256" key="9">
    <source>
        <dbReference type="PROSITE-ProRule" id="PRU00042"/>
    </source>
</evidence>
<feature type="region of interest" description="Disordered" evidence="10">
    <location>
        <begin position="253"/>
        <end position="291"/>
    </location>
</feature>
<dbReference type="SMART" id="SM00355">
    <property type="entry name" value="ZnF_C2H2"/>
    <property type="match status" value="5"/>
</dbReference>
<feature type="region of interest" description="Disordered" evidence="10">
    <location>
        <begin position="1338"/>
        <end position="1519"/>
    </location>
</feature>
<keyword evidence="6" id="KW-0805">Transcription regulation</keyword>
<feature type="region of interest" description="Disordered" evidence="10">
    <location>
        <begin position="1161"/>
        <end position="1246"/>
    </location>
</feature>
<gene>
    <name evidence="12" type="ORF">Fcan01_08222</name>
</gene>
<dbReference type="FunFam" id="3.30.160.60:FF:000065">
    <property type="entry name" value="B-cell CLL/lymphoma 6, member B"/>
    <property type="match status" value="2"/>
</dbReference>
<dbReference type="GO" id="GO:0005634">
    <property type="term" value="C:nucleus"/>
    <property type="evidence" value="ECO:0007669"/>
    <property type="project" value="UniProtKB-SubCell"/>
</dbReference>
<reference evidence="12 13" key="1">
    <citation type="submission" date="2015-12" db="EMBL/GenBank/DDBJ databases">
        <title>The genome of Folsomia candida.</title>
        <authorList>
            <person name="Faddeeva A."/>
            <person name="Derks M.F."/>
            <person name="Anvar Y."/>
            <person name="Smit S."/>
            <person name="Van Straalen N."/>
            <person name="Roelofs D."/>
        </authorList>
    </citation>
    <scope>NUCLEOTIDE SEQUENCE [LARGE SCALE GENOMIC DNA]</scope>
    <source>
        <strain evidence="12 13">VU population</strain>
        <tissue evidence="12">Whole body</tissue>
    </source>
</reference>
<dbReference type="InterPro" id="IPR036236">
    <property type="entry name" value="Znf_C2H2_sf"/>
</dbReference>
<feature type="compositionally biased region" description="Low complexity" evidence="10">
    <location>
        <begin position="1428"/>
        <end position="1439"/>
    </location>
</feature>
<dbReference type="SUPFAM" id="SSF57667">
    <property type="entry name" value="beta-beta-alpha zinc fingers"/>
    <property type="match status" value="3"/>
</dbReference>
<feature type="compositionally biased region" description="Pro residues" evidence="10">
    <location>
        <begin position="677"/>
        <end position="686"/>
    </location>
</feature>
<feature type="compositionally biased region" description="Polar residues" evidence="10">
    <location>
        <begin position="355"/>
        <end position="367"/>
    </location>
</feature>
<accession>A0A226EKH0</accession>
<dbReference type="PROSITE" id="PS00028">
    <property type="entry name" value="ZINC_FINGER_C2H2_1"/>
    <property type="match status" value="5"/>
</dbReference>
<dbReference type="STRING" id="158441.A0A226EKH0"/>
<feature type="compositionally biased region" description="Low complexity" evidence="10">
    <location>
        <begin position="205"/>
        <end position="221"/>
    </location>
</feature>
<dbReference type="GO" id="GO:0000981">
    <property type="term" value="F:DNA-binding transcription factor activity, RNA polymerase II-specific"/>
    <property type="evidence" value="ECO:0007669"/>
    <property type="project" value="TreeGrafter"/>
</dbReference>
<feature type="compositionally biased region" description="Basic residues" evidence="10">
    <location>
        <begin position="1005"/>
        <end position="1014"/>
    </location>
</feature>
<evidence type="ECO:0000256" key="8">
    <source>
        <dbReference type="ARBA" id="ARBA00023242"/>
    </source>
</evidence>
<keyword evidence="8" id="KW-0539">Nucleus</keyword>
<keyword evidence="7" id="KW-0804">Transcription</keyword>
<feature type="compositionally biased region" description="Polar residues" evidence="10">
    <location>
        <begin position="100"/>
        <end position="115"/>
    </location>
</feature>
<comment type="caution">
    <text evidence="12">The sequence shown here is derived from an EMBL/GenBank/DDBJ whole genome shotgun (WGS) entry which is preliminary data.</text>
</comment>
<proteinExistence type="predicted"/>
<feature type="compositionally biased region" description="Gly residues" evidence="10">
    <location>
        <begin position="23"/>
        <end position="42"/>
    </location>
</feature>
<dbReference type="PROSITE" id="PS50157">
    <property type="entry name" value="ZINC_FINGER_C2H2_2"/>
    <property type="match status" value="5"/>
</dbReference>
<evidence type="ECO:0000256" key="5">
    <source>
        <dbReference type="ARBA" id="ARBA00022833"/>
    </source>
</evidence>
<keyword evidence="3" id="KW-0677">Repeat</keyword>
<feature type="compositionally biased region" description="Low complexity" evidence="10">
    <location>
        <begin position="263"/>
        <end position="283"/>
    </location>
</feature>
<feature type="region of interest" description="Disordered" evidence="10">
    <location>
        <begin position="140"/>
        <end position="221"/>
    </location>
</feature>
<dbReference type="FunFam" id="3.30.160.60:FF:000145">
    <property type="entry name" value="Zinc finger protein 574"/>
    <property type="match status" value="1"/>
</dbReference>
<keyword evidence="5" id="KW-0862">Zinc</keyword>
<feature type="compositionally biased region" description="Polar residues" evidence="10">
    <location>
        <begin position="166"/>
        <end position="198"/>
    </location>
</feature>
<feature type="domain" description="C2H2-type" evidence="11">
    <location>
        <begin position="1122"/>
        <end position="1146"/>
    </location>
</feature>
<feature type="compositionally biased region" description="Low complexity" evidence="10">
    <location>
        <begin position="140"/>
        <end position="151"/>
    </location>
</feature>
<dbReference type="PANTHER" id="PTHR45944:SF2">
    <property type="entry name" value="SCHNURRI, ISOFORM F"/>
    <property type="match status" value="1"/>
</dbReference>
<dbReference type="Pfam" id="PF00096">
    <property type="entry name" value="zf-C2H2"/>
    <property type="match status" value="4"/>
</dbReference>
<feature type="region of interest" description="Disordered" evidence="10">
    <location>
        <begin position="986"/>
        <end position="1057"/>
    </location>
</feature>
<feature type="compositionally biased region" description="Polar residues" evidence="10">
    <location>
        <begin position="991"/>
        <end position="1004"/>
    </location>
</feature>
<feature type="region of interest" description="Disordered" evidence="10">
    <location>
        <begin position="565"/>
        <end position="645"/>
    </location>
</feature>
<feature type="compositionally biased region" description="Polar residues" evidence="10">
    <location>
        <begin position="1338"/>
        <end position="1348"/>
    </location>
</feature>
<comment type="subcellular location">
    <subcellularLocation>
        <location evidence="1">Nucleus</location>
    </subcellularLocation>
</comment>
<dbReference type="GO" id="GO:0008270">
    <property type="term" value="F:zinc ion binding"/>
    <property type="evidence" value="ECO:0007669"/>
    <property type="project" value="UniProtKB-KW"/>
</dbReference>
<evidence type="ECO:0000256" key="10">
    <source>
        <dbReference type="SAM" id="MobiDB-lite"/>
    </source>
</evidence>
<feature type="region of interest" description="Disordered" evidence="10">
    <location>
        <begin position="1"/>
        <end position="118"/>
    </location>
</feature>
<evidence type="ECO:0000256" key="2">
    <source>
        <dbReference type="ARBA" id="ARBA00022723"/>
    </source>
</evidence>
<feature type="domain" description="C2H2-type" evidence="11">
    <location>
        <begin position="1558"/>
        <end position="1582"/>
    </location>
</feature>
<evidence type="ECO:0000256" key="6">
    <source>
        <dbReference type="ARBA" id="ARBA00023015"/>
    </source>
</evidence>
<evidence type="ECO:0000256" key="7">
    <source>
        <dbReference type="ARBA" id="ARBA00023163"/>
    </source>
</evidence>
<organism evidence="12 13">
    <name type="scientific">Folsomia candida</name>
    <name type="common">Springtail</name>
    <dbReference type="NCBI Taxonomy" id="158441"/>
    <lineage>
        <taxon>Eukaryota</taxon>
        <taxon>Metazoa</taxon>
        <taxon>Ecdysozoa</taxon>
        <taxon>Arthropoda</taxon>
        <taxon>Hexapoda</taxon>
        <taxon>Collembola</taxon>
        <taxon>Entomobryomorpha</taxon>
        <taxon>Isotomoidea</taxon>
        <taxon>Isotomidae</taxon>
        <taxon>Proisotominae</taxon>
        <taxon>Folsomia</taxon>
    </lineage>
</organism>
<feature type="compositionally biased region" description="Polar residues" evidence="10">
    <location>
        <begin position="713"/>
        <end position="723"/>
    </location>
</feature>
<feature type="compositionally biased region" description="Basic residues" evidence="10">
    <location>
        <begin position="616"/>
        <end position="626"/>
    </location>
</feature>
<dbReference type="PANTHER" id="PTHR45944">
    <property type="entry name" value="SCHNURRI, ISOFORM F"/>
    <property type="match status" value="1"/>
</dbReference>
<dbReference type="EMBL" id="LNIX01000003">
    <property type="protein sequence ID" value="OXA57076.1"/>
    <property type="molecule type" value="Genomic_DNA"/>
</dbReference>
<name>A0A226EKH0_FOLCA</name>
<sequence length="1691" mass="181401">MTDDFGARGGSSRGGGRGRGRGSRGGSRGGGTSSDSARGGGRSTPATATGRGGGGSSGRGPATSYISRGNAQYHAPTNDSSKRNTLYGPSSSSSPHSSSFRTKSVSEGDTNSGLKPSSDFYLHKKFKKLTNTVEDNAAEAAAASNSSSSSSTTLRTRVKPGPEYNGLSTQQSHNHILNSSSGSTNISDNNAKNVSSAMESKVIRQSQSLENSSSTLTSGSQQLQNKISSAASNCTSTMVYKPKFRIASESEISTPHHHHHNQNHQNGLASSPPTSASISSSSSNQGDSDADAGKVCKVLRLDRQSLDDRISKIIDENQSLLEWPEHFTKKLKSHTSRNSTSSQRTNQLTIMSGGSTTELVQSSSKSNPPTPLTHLGQQSSLHPPLHHNQHNHHHHNGLVRHSSFDMTSSGGTVEFLTNPLILKAQADLLKNSFSNGIPESTSPSSLADLVSFPLALAANASSLMVPKKRRRMSPTPSRLCGGEVSELPMSEVSLSKNYYQDVDMNVRVNNCSGAKVTIRTSNGSGSGEWSVQSVAAANFGRFMEQVQVPSSPHLVMDSTSLFFPNHHHNNNNGPLSLSTKGVERERENEESSSSYLMTSNSAQDNSKGYKGASKSPPKRKNSRHSKTISTTVEQQQLLLPPPPPISGPVALDLKLIPNSKPFAVPTMNCKVSSPGFPSAPAPPLPHKAPTCVSPPKRSPQNGSAPVTPPQARASHSSSQNETTSPKEPKHQSSSQTAPLPSSNSNPKRPNFLALKPVNNVLKKFDAGVLPSPETPRVAKSYNQMSINGNAYTYLGFKVSTRSSYCTLFKPQPMFIPQNNDPKLSMYSNWQPCPKDPKEPECDMSTNDSRINGRKDLKTIYTSAIGKNCDTLAVSSPDKQPPISSPMSEKSPLALFSAKLNATGPMVTSLSRSSEAVPHGKGLGLGFPTSLSTSTVTTTSSTPISSSSMSQSQLFSPCKNTTASALCSSSTLNSSVARAISILSSSSDLSSGEENTACNNSFGRKQSTRKKKKKISSSSSKNNSEDGQLLIASRSSNDSMMRGGDDSNSASDSIKSDGMGVMISRADGSRVRIMEGGFESNEAYTYVRGRGKGRFVCEACGIRCKKPSMLRKHLKTHTDLRPYTCKLCNFSFKTKGNLTKHQKSKSHHKKCISMGIHPESVQSLASTGPNISDSNSENDSDDDEDEGDSDSQCDEGDGSPSTGTESECVEKEIALSLLDLSRMSQRPSESEWSKKQKRSSQLASAGEDLLTTSGANLVIKSTAEVNGETPMDLSVKPKSIAHTSTSFEAVPSSEEPEVKRPKLELNGFVKSIGLVSEAQSWEPEEELISKGSLDLKKVLNTSTESSTPLSIKRKPSPTVEAVVREIKQEIFDYPGETGDGRPPNGYVKRKRQDSENSNSSNSQIHPVPSSTATSSSEPQQPGSSAQVLGSVSTAGGSSAVRLHQPWLSPTEKKALETEGSNGKKKDGKLVESIPPEKSSGSSTNIDVNGSASTPDVGDVTSPKGKTFATKPQAEFRQPSGAQAMVKEDGKAECNVCGKSFARPSQLTLHMNIHYLERPFRCDPCGVSFRTKGHLIKHRRSSSHDCKVYLTEAWGVANEENPRPFKCADCKIAFRIHGHLAKHLRSKMHIMRMECLGKLPFGIYFEMEKSGMNLNEIDTTDCDMSLVSLQTVARKIYGETWMERLTAPVEEPS</sequence>
<feature type="domain" description="C2H2-type" evidence="11">
    <location>
        <begin position="1530"/>
        <end position="1557"/>
    </location>
</feature>
<evidence type="ECO:0000313" key="12">
    <source>
        <dbReference type="EMBL" id="OXA57076.1"/>
    </source>
</evidence>
<feature type="compositionally biased region" description="Basic residues" evidence="10">
    <location>
        <begin position="384"/>
        <end position="396"/>
    </location>
</feature>
<evidence type="ECO:0000256" key="3">
    <source>
        <dbReference type="ARBA" id="ARBA00022737"/>
    </source>
</evidence>
<dbReference type="OMA" id="ANEENPR"/>
<feature type="compositionally biased region" description="Acidic residues" evidence="10">
    <location>
        <begin position="1175"/>
        <end position="1196"/>
    </location>
</feature>
<protein>
    <submittedName>
        <fullName evidence="12">Immunodeficiency virus type I enhancer-binding protein 2</fullName>
    </submittedName>
</protein>
<evidence type="ECO:0000256" key="4">
    <source>
        <dbReference type="ARBA" id="ARBA00022771"/>
    </source>
</evidence>
<feature type="compositionally biased region" description="Polar residues" evidence="10">
    <location>
        <begin position="595"/>
        <end position="606"/>
    </location>
</feature>
<keyword evidence="4 9" id="KW-0863">Zinc-finger</keyword>
<dbReference type="Proteomes" id="UP000198287">
    <property type="component" value="Unassembled WGS sequence"/>
</dbReference>
<feature type="compositionally biased region" description="Polar residues" evidence="10">
    <location>
        <begin position="1477"/>
        <end position="1492"/>
    </location>
</feature>
<dbReference type="GO" id="GO:0000978">
    <property type="term" value="F:RNA polymerase II cis-regulatory region sequence-specific DNA binding"/>
    <property type="evidence" value="ECO:0007669"/>
    <property type="project" value="TreeGrafter"/>
</dbReference>
<feature type="domain" description="C2H2-type" evidence="11">
    <location>
        <begin position="1094"/>
        <end position="1121"/>
    </location>
</feature>
<feature type="compositionally biased region" description="Basic and acidic residues" evidence="10">
    <location>
        <begin position="1449"/>
        <end position="1468"/>
    </location>
</feature>
<dbReference type="Gene3D" id="3.30.160.60">
    <property type="entry name" value="Classic Zinc Finger"/>
    <property type="match status" value="4"/>
</dbReference>
<dbReference type="OrthoDB" id="10042249at2759"/>
<keyword evidence="2" id="KW-0479">Metal-binding</keyword>
<feature type="region of interest" description="Disordered" evidence="10">
    <location>
        <begin position="910"/>
        <end position="952"/>
    </location>
</feature>
<feature type="domain" description="C2H2-type" evidence="11">
    <location>
        <begin position="1603"/>
        <end position="1632"/>
    </location>
</feature>
<feature type="compositionally biased region" description="Low complexity" evidence="10">
    <location>
        <begin position="89"/>
        <end position="99"/>
    </location>
</feature>
<dbReference type="InterPro" id="IPR051969">
    <property type="entry name" value="Zinc-finger_DNA-bd_regulators"/>
</dbReference>
<evidence type="ECO:0000259" key="11">
    <source>
        <dbReference type="PROSITE" id="PS50157"/>
    </source>
</evidence>
<feature type="region of interest" description="Disordered" evidence="10">
    <location>
        <begin position="675"/>
        <end position="751"/>
    </location>
</feature>
<evidence type="ECO:0000256" key="1">
    <source>
        <dbReference type="ARBA" id="ARBA00004123"/>
    </source>
</evidence>
<keyword evidence="13" id="KW-1185">Reference proteome</keyword>